<evidence type="ECO:0000256" key="5">
    <source>
        <dbReference type="ARBA" id="ARBA00022597"/>
    </source>
</evidence>
<keyword evidence="5" id="KW-0762">Sugar transport</keyword>
<feature type="domain" description="SLBB" evidence="17">
    <location>
        <begin position="144"/>
        <end position="223"/>
    </location>
</feature>
<protein>
    <submittedName>
        <fullName evidence="18">Polysaccharide export outer membrane protein</fullName>
    </submittedName>
</protein>
<dbReference type="GO" id="GO:0046930">
    <property type="term" value="C:pore complex"/>
    <property type="evidence" value="ECO:0007669"/>
    <property type="project" value="UniProtKB-KW"/>
</dbReference>
<name>A0A238YL29_9FLAO</name>
<evidence type="ECO:0000256" key="2">
    <source>
        <dbReference type="ARBA" id="ARBA00009450"/>
    </source>
</evidence>
<evidence type="ECO:0000313" key="18">
    <source>
        <dbReference type="EMBL" id="SNR71837.1"/>
    </source>
</evidence>
<dbReference type="Gene3D" id="3.30.1950.10">
    <property type="entry name" value="wza like domain"/>
    <property type="match status" value="1"/>
</dbReference>
<sequence>MRSYIKFSFVLLSITLLATSCVSKKKVLYLQDIEQIADNPANTNYNIKIRANDLLTINVSALNAEAVVPFNLPLVTLPSQTGIVQNSQQLQTYLVSVDGTIEFPLVGTVNLLGLTRTDATEKIKGLVSKYVKDPIINIRILNFKVSVLGEVQRPGTFTINDERITILEALGLAGDMTIFGDRKNVKIIREVDGVKSYGELDFTSSAIISSPFYYLQQNDVVIVSPNQAQIQSSSFNRNTSVFISIAGIIISVISVLTRN</sequence>
<evidence type="ECO:0000256" key="9">
    <source>
        <dbReference type="ARBA" id="ARBA00023065"/>
    </source>
</evidence>
<dbReference type="InterPro" id="IPR054765">
    <property type="entry name" value="SLBB_dom"/>
</dbReference>
<keyword evidence="3" id="KW-0813">Transport</keyword>
<keyword evidence="8" id="KW-0625">Polysaccharide transport</keyword>
<dbReference type="InterPro" id="IPR049712">
    <property type="entry name" value="Poly_export"/>
</dbReference>
<dbReference type="GO" id="GO:0015159">
    <property type="term" value="F:polysaccharide transmembrane transporter activity"/>
    <property type="evidence" value="ECO:0007669"/>
    <property type="project" value="InterPro"/>
</dbReference>
<dbReference type="Gene3D" id="3.10.560.10">
    <property type="entry name" value="Outer membrane lipoprotein wza domain like"/>
    <property type="match status" value="1"/>
</dbReference>
<keyword evidence="13" id="KW-0998">Cell outer membrane</keyword>
<dbReference type="GO" id="GO:0006811">
    <property type="term" value="P:monoatomic ion transport"/>
    <property type="evidence" value="ECO:0007669"/>
    <property type="project" value="UniProtKB-KW"/>
</dbReference>
<proteinExistence type="inferred from homology"/>
<keyword evidence="15" id="KW-1133">Transmembrane helix</keyword>
<evidence type="ECO:0000256" key="8">
    <source>
        <dbReference type="ARBA" id="ARBA00023047"/>
    </source>
</evidence>
<feature type="domain" description="Polysaccharide export protein N-terminal" evidence="16">
    <location>
        <begin position="42"/>
        <end position="140"/>
    </location>
</feature>
<keyword evidence="11 15" id="KW-0472">Membrane</keyword>
<keyword evidence="4" id="KW-1134">Transmembrane beta strand</keyword>
<organism evidence="18 19">
    <name type="scientific">Dokdonia pacifica</name>
    <dbReference type="NCBI Taxonomy" id="1627892"/>
    <lineage>
        <taxon>Bacteria</taxon>
        <taxon>Pseudomonadati</taxon>
        <taxon>Bacteroidota</taxon>
        <taxon>Flavobacteriia</taxon>
        <taxon>Flavobacteriales</taxon>
        <taxon>Flavobacteriaceae</taxon>
        <taxon>Dokdonia</taxon>
    </lineage>
</organism>
<evidence type="ECO:0000256" key="15">
    <source>
        <dbReference type="SAM" id="Phobius"/>
    </source>
</evidence>
<evidence type="ECO:0000256" key="1">
    <source>
        <dbReference type="ARBA" id="ARBA00004571"/>
    </source>
</evidence>
<gene>
    <name evidence="18" type="ORF">SAMN06265376_102168</name>
</gene>
<evidence type="ECO:0000256" key="6">
    <source>
        <dbReference type="ARBA" id="ARBA00022692"/>
    </source>
</evidence>
<accession>A0A238YL29</accession>
<keyword evidence="14" id="KW-0449">Lipoprotein</keyword>
<evidence type="ECO:0000256" key="13">
    <source>
        <dbReference type="ARBA" id="ARBA00023237"/>
    </source>
</evidence>
<evidence type="ECO:0000259" key="17">
    <source>
        <dbReference type="Pfam" id="PF22461"/>
    </source>
</evidence>
<dbReference type="PANTHER" id="PTHR33619">
    <property type="entry name" value="POLYSACCHARIDE EXPORT PROTEIN GFCE-RELATED"/>
    <property type="match status" value="1"/>
</dbReference>
<dbReference type="GO" id="GO:0009279">
    <property type="term" value="C:cell outer membrane"/>
    <property type="evidence" value="ECO:0007669"/>
    <property type="project" value="UniProtKB-SubCell"/>
</dbReference>
<dbReference type="RefSeq" id="WP_229746864.1">
    <property type="nucleotide sequence ID" value="NZ_BMEP01000001.1"/>
</dbReference>
<dbReference type="PANTHER" id="PTHR33619:SF3">
    <property type="entry name" value="POLYSACCHARIDE EXPORT PROTEIN GFCE-RELATED"/>
    <property type="match status" value="1"/>
</dbReference>
<evidence type="ECO:0000256" key="10">
    <source>
        <dbReference type="ARBA" id="ARBA00023114"/>
    </source>
</evidence>
<evidence type="ECO:0000256" key="12">
    <source>
        <dbReference type="ARBA" id="ARBA00023139"/>
    </source>
</evidence>
<dbReference type="EMBL" id="FZNY01000002">
    <property type="protein sequence ID" value="SNR71837.1"/>
    <property type="molecule type" value="Genomic_DNA"/>
</dbReference>
<dbReference type="PROSITE" id="PS51257">
    <property type="entry name" value="PROKAR_LIPOPROTEIN"/>
    <property type="match status" value="1"/>
</dbReference>
<dbReference type="GO" id="GO:0015288">
    <property type="term" value="F:porin activity"/>
    <property type="evidence" value="ECO:0007669"/>
    <property type="project" value="UniProtKB-KW"/>
</dbReference>
<dbReference type="Pfam" id="PF22461">
    <property type="entry name" value="SLBB_2"/>
    <property type="match status" value="1"/>
</dbReference>
<dbReference type="InterPro" id="IPR003715">
    <property type="entry name" value="Poly_export_N"/>
</dbReference>
<comment type="subcellular location">
    <subcellularLocation>
        <location evidence="1">Cell outer membrane</location>
        <topology evidence="1">Multi-pass membrane protein</topology>
    </subcellularLocation>
</comment>
<feature type="transmembrane region" description="Helical" evidence="15">
    <location>
        <begin position="239"/>
        <end position="257"/>
    </location>
</feature>
<reference evidence="18 19" key="1">
    <citation type="submission" date="2017-06" db="EMBL/GenBank/DDBJ databases">
        <authorList>
            <person name="Kim H.J."/>
            <person name="Triplett B.A."/>
        </authorList>
    </citation>
    <scope>NUCLEOTIDE SEQUENCE [LARGE SCALE GENOMIC DNA]</scope>
    <source>
        <strain evidence="18 19">DSM 25597</strain>
    </source>
</reference>
<keyword evidence="9" id="KW-0406">Ion transport</keyword>
<dbReference type="Pfam" id="PF02563">
    <property type="entry name" value="Poly_export"/>
    <property type="match status" value="1"/>
</dbReference>
<comment type="similarity">
    <text evidence="2">Belongs to the BexD/CtrA/VexA family.</text>
</comment>
<dbReference type="AlphaFoldDB" id="A0A238YL29"/>
<keyword evidence="6 15" id="KW-0812">Transmembrane</keyword>
<dbReference type="Proteomes" id="UP000198379">
    <property type="component" value="Unassembled WGS sequence"/>
</dbReference>
<evidence type="ECO:0000256" key="7">
    <source>
        <dbReference type="ARBA" id="ARBA00022729"/>
    </source>
</evidence>
<evidence type="ECO:0000256" key="11">
    <source>
        <dbReference type="ARBA" id="ARBA00023136"/>
    </source>
</evidence>
<evidence type="ECO:0000313" key="19">
    <source>
        <dbReference type="Proteomes" id="UP000198379"/>
    </source>
</evidence>
<keyword evidence="10" id="KW-0626">Porin</keyword>
<evidence type="ECO:0000256" key="14">
    <source>
        <dbReference type="ARBA" id="ARBA00023288"/>
    </source>
</evidence>
<keyword evidence="12" id="KW-0564">Palmitate</keyword>
<keyword evidence="19" id="KW-1185">Reference proteome</keyword>
<evidence type="ECO:0000256" key="3">
    <source>
        <dbReference type="ARBA" id="ARBA00022448"/>
    </source>
</evidence>
<keyword evidence="7" id="KW-0732">Signal</keyword>
<evidence type="ECO:0000259" key="16">
    <source>
        <dbReference type="Pfam" id="PF02563"/>
    </source>
</evidence>
<evidence type="ECO:0000256" key="4">
    <source>
        <dbReference type="ARBA" id="ARBA00022452"/>
    </source>
</evidence>